<evidence type="ECO:0000259" key="7">
    <source>
        <dbReference type="PROSITE" id="PS50109"/>
    </source>
</evidence>
<name>A0A927IGX8_9BACT</name>
<dbReference type="GO" id="GO:0000155">
    <property type="term" value="F:phosphorelay sensor kinase activity"/>
    <property type="evidence" value="ECO:0007669"/>
    <property type="project" value="InterPro"/>
</dbReference>
<feature type="transmembrane region" description="Helical" evidence="6">
    <location>
        <begin position="110"/>
        <end position="126"/>
    </location>
</feature>
<comment type="caution">
    <text evidence="9">The sequence shown here is derived from an EMBL/GenBank/DDBJ whole genome shotgun (WGS) entry which is preliminary data.</text>
</comment>
<dbReference type="PROSITE" id="PS50110">
    <property type="entry name" value="RESPONSE_REGULATORY"/>
    <property type="match status" value="1"/>
</dbReference>
<evidence type="ECO:0000256" key="2">
    <source>
        <dbReference type="ARBA" id="ARBA00012438"/>
    </source>
</evidence>
<evidence type="ECO:0000256" key="4">
    <source>
        <dbReference type="ARBA" id="ARBA00023012"/>
    </source>
</evidence>
<keyword evidence="10" id="KW-1185">Reference proteome</keyword>
<dbReference type="SMART" id="SM00448">
    <property type="entry name" value="REC"/>
    <property type="match status" value="1"/>
</dbReference>
<dbReference type="SUPFAM" id="SSF47384">
    <property type="entry name" value="Homodimeric domain of signal transducing histidine kinase"/>
    <property type="match status" value="1"/>
</dbReference>
<organism evidence="9 10">
    <name type="scientific">Pelagicoccus enzymogenes</name>
    <dbReference type="NCBI Taxonomy" id="2773457"/>
    <lineage>
        <taxon>Bacteria</taxon>
        <taxon>Pseudomonadati</taxon>
        <taxon>Verrucomicrobiota</taxon>
        <taxon>Opitutia</taxon>
        <taxon>Puniceicoccales</taxon>
        <taxon>Pelagicoccaceae</taxon>
        <taxon>Pelagicoccus</taxon>
    </lineage>
</organism>
<feature type="transmembrane region" description="Helical" evidence="6">
    <location>
        <begin position="165"/>
        <end position="182"/>
    </location>
</feature>
<comment type="catalytic activity">
    <reaction evidence="1">
        <text>ATP + protein L-histidine = ADP + protein N-phospho-L-histidine.</text>
        <dbReference type="EC" id="2.7.13.3"/>
    </reaction>
</comment>
<dbReference type="InterPro" id="IPR001789">
    <property type="entry name" value="Sig_transdc_resp-reg_receiver"/>
</dbReference>
<dbReference type="EMBL" id="JACYFG010000009">
    <property type="protein sequence ID" value="MBD5779626.1"/>
    <property type="molecule type" value="Genomic_DNA"/>
</dbReference>
<feature type="transmembrane region" description="Helical" evidence="6">
    <location>
        <begin position="245"/>
        <end position="267"/>
    </location>
</feature>
<dbReference type="SMART" id="SM00387">
    <property type="entry name" value="HATPase_c"/>
    <property type="match status" value="1"/>
</dbReference>
<dbReference type="RefSeq" id="WP_191616763.1">
    <property type="nucleotide sequence ID" value="NZ_JACYFG010000009.1"/>
</dbReference>
<dbReference type="Proteomes" id="UP000622317">
    <property type="component" value="Unassembled WGS sequence"/>
</dbReference>
<evidence type="ECO:0000256" key="5">
    <source>
        <dbReference type="PROSITE-ProRule" id="PRU00169"/>
    </source>
</evidence>
<dbReference type="AlphaFoldDB" id="A0A927IGX8"/>
<feature type="domain" description="Response regulatory" evidence="8">
    <location>
        <begin position="723"/>
        <end position="838"/>
    </location>
</feature>
<dbReference type="InterPro" id="IPR011006">
    <property type="entry name" value="CheY-like_superfamily"/>
</dbReference>
<dbReference type="Pfam" id="PF00512">
    <property type="entry name" value="HisKA"/>
    <property type="match status" value="1"/>
</dbReference>
<reference evidence="9" key="1">
    <citation type="submission" date="2020-09" db="EMBL/GenBank/DDBJ databases">
        <title>Pelagicoccus enzymogenes sp. nov. with an EPS production, isolated from marine sediment.</title>
        <authorList>
            <person name="Feng X."/>
        </authorList>
    </citation>
    <scope>NUCLEOTIDE SEQUENCE</scope>
    <source>
        <strain evidence="9">NFK12</strain>
    </source>
</reference>
<dbReference type="PRINTS" id="PR00344">
    <property type="entry name" value="BCTRLSENSOR"/>
</dbReference>
<keyword evidence="6" id="KW-1133">Transmembrane helix</keyword>
<accession>A0A927IGX8</accession>
<dbReference type="PANTHER" id="PTHR45339">
    <property type="entry name" value="HYBRID SIGNAL TRANSDUCTION HISTIDINE KINASE J"/>
    <property type="match status" value="1"/>
</dbReference>
<dbReference type="Gene3D" id="1.10.287.130">
    <property type="match status" value="1"/>
</dbReference>
<evidence type="ECO:0000259" key="8">
    <source>
        <dbReference type="PROSITE" id="PS50110"/>
    </source>
</evidence>
<sequence length="986" mass="109500">MLPTDPNAPQLIPSWIFEQDFLVFLSFFGWMLVGLLALSKPLSKNGGARLPWLWIGFYAFSQAVSDFLRTLSFSDEFFRTFNLEVGFEMLGYGLLVETAIRYAKKDEERYFFPYSALGGLFLGLSIEIGDLLYTLVVSFLVSAGAVFWAGRVFARAAMEEKRRELYAIVAGLALLFPTWLLAPGRLDALMTDQSVAYEDFPYYGFDLLLLRIVAGWTILAGFWYYRLQRRIEDVVPQIGNQLRLWGHRVLPVALGLVVGASFLVTSWNGQRMKDRMSQDYLSRVQTAAVPMDVAEIGTLDEILADGRRLDGAIAGQLLGIKRVGSDVRSVYLWNGDGDGIRTAAFETEQSEQPFLAKSHLKLSALDGFDSGEAFLAGPFAAGGESLMFLSAPIRDRSTGEIAYWLGIDVSGAAWFRNVSLSRLQTIIIAGLIMALVIFFLYYQIEHESEADLILAKERAEAGDRAKSEFLAVISHEIRTPLQSVLGYSDLLKGTRLDEKQRACLDTIQSEGKILLRIVQDILDFSNLRKASFQLEYGPVRLRRLIEETFRTIKPMADRKGLKAHLEITQEVPELVKADAVRLRQVLLNLFGNSVKYTEEGEVFLKAFVDDKDDALPLKFEILDTGVGIKEADLVRLFEPFIQLEHSSKFPREGAGLGLAIVNRIVELMGGRIDVQSEVGKGSCFTASFAFEALELEAGESNELAGTEVEEEDEFPMGQLYPLKILVVDDNPMVRRLILQYLEALGYEADECDGGQVAADRGLEYDLLIMDLRMPGVDGPTAASMLREKGGAAERPWIIAVSASLQEDEVKRARDAGVNDFLGKPFYAGQLGETIEAIAWIEEKRVDPDSIVGESAAAAPEPEHVPLFIGPAREEEPEEEIEPAAKPAIPQTVFGGIDSYPEEAVKAAVAEVYSKHRDMEASAQKGDWFMVKEDAHYLANTAMALGIDQLYLDSKDVENAALAEDAEKVAKGLLELKLNFEAWESDE</sequence>
<dbReference type="PANTHER" id="PTHR45339:SF1">
    <property type="entry name" value="HYBRID SIGNAL TRANSDUCTION HISTIDINE KINASE J"/>
    <property type="match status" value="1"/>
</dbReference>
<dbReference type="FunFam" id="3.30.565.10:FF:000010">
    <property type="entry name" value="Sensor histidine kinase RcsC"/>
    <property type="match status" value="1"/>
</dbReference>
<dbReference type="SMART" id="SM00388">
    <property type="entry name" value="HisKA"/>
    <property type="match status" value="1"/>
</dbReference>
<dbReference type="CDD" id="cd17546">
    <property type="entry name" value="REC_hyHK_CKI1_RcsC-like"/>
    <property type="match status" value="1"/>
</dbReference>
<dbReference type="InterPro" id="IPR003594">
    <property type="entry name" value="HATPase_dom"/>
</dbReference>
<evidence type="ECO:0000256" key="3">
    <source>
        <dbReference type="ARBA" id="ARBA00022553"/>
    </source>
</evidence>
<dbReference type="Pfam" id="PF02518">
    <property type="entry name" value="HATPase_c"/>
    <property type="match status" value="1"/>
</dbReference>
<dbReference type="CDD" id="cd16922">
    <property type="entry name" value="HATPase_EvgS-ArcB-TorS-like"/>
    <property type="match status" value="1"/>
</dbReference>
<dbReference type="InterPro" id="IPR036890">
    <property type="entry name" value="HATPase_C_sf"/>
</dbReference>
<dbReference type="EC" id="2.7.13.3" evidence="2"/>
<keyword evidence="3 5" id="KW-0597">Phosphoprotein</keyword>
<dbReference type="Pfam" id="PF00072">
    <property type="entry name" value="Response_reg"/>
    <property type="match status" value="1"/>
</dbReference>
<evidence type="ECO:0000313" key="9">
    <source>
        <dbReference type="EMBL" id="MBD5779626.1"/>
    </source>
</evidence>
<dbReference type="InterPro" id="IPR036097">
    <property type="entry name" value="HisK_dim/P_sf"/>
</dbReference>
<dbReference type="Gene3D" id="3.40.50.2300">
    <property type="match status" value="1"/>
</dbReference>
<gene>
    <name evidence="9" type="ORF">IEN85_08975</name>
</gene>
<dbReference type="PROSITE" id="PS50109">
    <property type="entry name" value="HIS_KIN"/>
    <property type="match status" value="1"/>
</dbReference>
<feature type="modified residue" description="4-aspartylphosphate" evidence="5">
    <location>
        <position position="770"/>
    </location>
</feature>
<dbReference type="InterPro" id="IPR005467">
    <property type="entry name" value="His_kinase_dom"/>
</dbReference>
<keyword evidence="6" id="KW-0812">Transmembrane</keyword>
<protein>
    <recommendedName>
        <fullName evidence="2">histidine kinase</fullName>
        <ecNumber evidence="2">2.7.13.3</ecNumber>
    </recommendedName>
</protein>
<evidence type="ECO:0000256" key="1">
    <source>
        <dbReference type="ARBA" id="ARBA00000085"/>
    </source>
</evidence>
<proteinExistence type="predicted"/>
<keyword evidence="6" id="KW-0472">Membrane</keyword>
<dbReference type="InterPro" id="IPR003661">
    <property type="entry name" value="HisK_dim/P_dom"/>
</dbReference>
<dbReference type="SUPFAM" id="SSF52172">
    <property type="entry name" value="CheY-like"/>
    <property type="match status" value="1"/>
</dbReference>
<feature type="transmembrane region" description="Helical" evidence="6">
    <location>
        <begin position="132"/>
        <end position="153"/>
    </location>
</feature>
<keyword evidence="4" id="KW-0902">Two-component regulatory system</keyword>
<evidence type="ECO:0000256" key="6">
    <source>
        <dbReference type="SAM" id="Phobius"/>
    </source>
</evidence>
<evidence type="ECO:0000313" key="10">
    <source>
        <dbReference type="Proteomes" id="UP000622317"/>
    </source>
</evidence>
<dbReference type="InterPro" id="IPR004358">
    <property type="entry name" value="Sig_transdc_His_kin-like_C"/>
</dbReference>
<dbReference type="CDD" id="cd00082">
    <property type="entry name" value="HisKA"/>
    <property type="match status" value="1"/>
</dbReference>
<dbReference type="Gene3D" id="3.30.565.10">
    <property type="entry name" value="Histidine kinase-like ATPase, C-terminal domain"/>
    <property type="match status" value="1"/>
</dbReference>
<dbReference type="SUPFAM" id="SSF55874">
    <property type="entry name" value="ATPase domain of HSP90 chaperone/DNA topoisomerase II/histidine kinase"/>
    <property type="match status" value="1"/>
</dbReference>
<feature type="transmembrane region" description="Helical" evidence="6">
    <location>
        <begin position="20"/>
        <end position="38"/>
    </location>
</feature>
<feature type="transmembrane region" description="Helical" evidence="6">
    <location>
        <begin position="202"/>
        <end position="225"/>
    </location>
</feature>
<feature type="domain" description="Histidine kinase" evidence="7">
    <location>
        <begin position="472"/>
        <end position="692"/>
    </location>
</feature>